<feature type="region of interest" description="Disordered" evidence="1">
    <location>
        <begin position="54"/>
        <end position="94"/>
    </location>
</feature>
<dbReference type="EMBL" id="JAAIUW010000011">
    <property type="protein sequence ID" value="KAF7810160.1"/>
    <property type="molecule type" value="Genomic_DNA"/>
</dbReference>
<dbReference type="OrthoDB" id="275783at2759"/>
<gene>
    <name evidence="2" type="ORF">G2W53_036903</name>
</gene>
<accession>A0A834STQ7</accession>
<comment type="caution">
    <text evidence="2">The sequence shown here is derived from an EMBL/GenBank/DDBJ whole genome shotgun (WGS) entry which is preliminary data.</text>
</comment>
<name>A0A834STQ7_9FABA</name>
<feature type="compositionally biased region" description="Basic and acidic residues" evidence="1">
    <location>
        <begin position="54"/>
        <end position="73"/>
    </location>
</feature>
<protein>
    <submittedName>
        <fullName evidence="2">D-aminoacyl-tRNA deacylase</fullName>
    </submittedName>
</protein>
<evidence type="ECO:0000256" key="1">
    <source>
        <dbReference type="SAM" id="MobiDB-lite"/>
    </source>
</evidence>
<keyword evidence="3" id="KW-1185">Reference proteome</keyword>
<proteinExistence type="predicted"/>
<dbReference type="Proteomes" id="UP000634136">
    <property type="component" value="Unassembled WGS sequence"/>
</dbReference>
<reference evidence="2" key="1">
    <citation type="submission" date="2020-09" db="EMBL/GenBank/DDBJ databases">
        <title>Genome-Enabled Discovery of Anthraquinone Biosynthesis in Senna tora.</title>
        <authorList>
            <person name="Kang S.-H."/>
            <person name="Pandey R.P."/>
            <person name="Lee C.-M."/>
            <person name="Sim J.-S."/>
            <person name="Jeong J.-T."/>
            <person name="Choi B.-S."/>
            <person name="Jung M."/>
            <person name="Ginzburg D."/>
            <person name="Zhao K."/>
            <person name="Won S.Y."/>
            <person name="Oh T.-J."/>
            <person name="Yu Y."/>
            <person name="Kim N.-H."/>
            <person name="Lee O.R."/>
            <person name="Lee T.-H."/>
            <person name="Bashyal P."/>
            <person name="Kim T.-S."/>
            <person name="Lee W.-H."/>
            <person name="Kawkins C."/>
            <person name="Kim C.-K."/>
            <person name="Kim J.S."/>
            <person name="Ahn B.O."/>
            <person name="Rhee S.Y."/>
            <person name="Sohng J.K."/>
        </authorList>
    </citation>
    <scope>NUCLEOTIDE SEQUENCE</scope>
    <source>
        <tissue evidence="2">Leaf</tissue>
    </source>
</reference>
<sequence>MAPERARPFYASLVDRFGNAYNTYAIKGLTYGRPVRGSAVRLVLSEDGVFGAKMKRERETDQERREAGEEGRRGSSSTVEDTTVAIGEGLESNG</sequence>
<dbReference type="AlphaFoldDB" id="A0A834STQ7"/>
<evidence type="ECO:0000313" key="3">
    <source>
        <dbReference type="Proteomes" id="UP000634136"/>
    </source>
</evidence>
<organism evidence="2 3">
    <name type="scientific">Senna tora</name>
    <dbReference type="NCBI Taxonomy" id="362788"/>
    <lineage>
        <taxon>Eukaryota</taxon>
        <taxon>Viridiplantae</taxon>
        <taxon>Streptophyta</taxon>
        <taxon>Embryophyta</taxon>
        <taxon>Tracheophyta</taxon>
        <taxon>Spermatophyta</taxon>
        <taxon>Magnoliopsida</taxon>
        <taxon>eudicotyledons</taxon>
        <taxon>Gunneridae</taxon>
        <taxon>Pentapetalae</taxon>
        <taxon>rosids</taxon>
        <taxon>fabids</taxon>
        <taxon>Fabales</taxon>
        <taxon>Fabaceae</taxon>
        <taxon>Caesalpinioideae</taxon>
        <taxon>Cassia clade</taxon>
        <taxon>Senna</taxon>
    </lineage>
</organism>
<evidence type="ECO:0000313" key="2">
    <source>
        <dbReference type="EMBL" id="KAF7810160.1"/>
    </source>
</evidence>